<evidence type="ECO:0008006" key="5">
    <source>
        <dbReference type="Google" id="ProtNLM"/>
    </source>
</evidence>
<evidence type="ECO:0000256" key="1">
    <source>
        <dbReference type="ARBA" id="ARBA00023054"/>
    </source>
</evidence>
<comment type="caution">
    <text evidence="3">The sequence shown here is derived from an EMBL/GenBank/DDBJ whole genome shotgun (WGS) entry which is preliminary data.</text>
</comment>
<dbReference type="InterPro" id="IPR040265">
    <property type="entry name" value="CHUP1/IPGA1-like"/>
</dbReference>
<gene>
    <name evidence="3" type="ORF">RHGRI_005698</name>
</gene>
<accession>A0AAV6LF87</accession>
<dbReference type="EMBL" id="JACTNZ010000002">
    <property type="protein sequence ID" value="KAG5563039.1"/>
    <property type="molecule type" value="Genomic_DNA"/>
</dbReference>
<dbReference type="PANTHER" id="PTHR31342:SF43">
    <property type="entry name" value="F11A17.16"/>
    <property type="match status" value="1"/>
</dbReference>
<dbReference type="Proteomes" id="UP000823749">
    <property type="component" value="Chromosome 2"/>
</dbReference>
<name>A0AAV6LF87_9ERIC</name>
<dbReference type="GO" id="GO:0055028">
    <property type="term" value="C:cortical microtubule"/>
    <property type="evidence" value="ECO:0007669"/>
    <property type="project" value="TreeGrafter"/>
</dbReference>
<feature type="region of interest" description="Disordered" evidence="2">
    <location>
        <begin position="1"/>
        <end position="116"/>
    </location>
</feature>
<sequence length="471" mass="52099">MKQEVSPTATTASTTATKPQGNPRAAASSRLRASSKPKDSHSAIGNNNNGNRVSPPLLPKPTPNSKPVLANKPKPRSGVEQFSRPTRRQHTPDLKNSDLGGKKELDEEVDQEKKKSETLIRDLQTETTPTFKDIQKLIATKLDHSKVTNESTSDARPTTRALMAPGIQSVPVASADLQRKVAACHLPPPPPPPLPPRATLKGAIVPKAPIISLSGSRNHDKPVVMSAHSNLVGEIQKRSTHLLAIKTDIETKGEFVNSLIQKVLDAAYSDIEDVLQFVDWLDDQLLSLADERAVLKHFKWPEKKADAMREAAVEYRGLKLLESELSSHKDDPTIPCGVAFKKMAGLLDKSEKSIQRLIKLRTSVMLSYQQFKIPIDWILDSGFISKIKQGSMMLAKIYLRRVTMELESAQYLERESTQEGLLLQGIHFAYKVHQFAGGLDSETLRAFEEIRRRVPGHLRESQALLTGIPST</sequence>
<feature type="compositionally biased region" description="Low complexity" evidence="2">
    <location>
        <begin position="24"/>
        <end position="34"/>
    </location>
</feature>
<dbReference type="AlphaFoldDB" id="A0AAV6LF87"/>
<organism evidence="3 4">
    <name type="scientific">Rhododendron griersonianum</name>
    <dbReference type="NCBI Taxonomy" id="479676"/>
    <lineage>
        <taxon>Eukaryota</taxon>
        <taxon>Viridiplantae</taxon>
        <taxon>Streptophyta</taxon>
        <taxon>Embryophyta</taxon>
        <taxon>Tracheophyta</taxon>
        <taxon>Spermatophyta</taxon>
        <taxon>Magnoliopsida</taxon>
        <taxon>eudicotyledons</taxon>
        <taxon>Gunneridae</taxon>
        <taxon>Pentapetalae</taxon>
        <taxon>asterids</taxon>
        <taxon>Ericales</taxon>
        <taxon>Ericaceae</taxon>
        <taxon>Ericoideae</taxon>
        <taxon>Rhodoreae</taxon>
        <taxon>Rhododendron</taxon>
    </lineage>
</organism>
<keyword evidence="4" id="KW-1185">Reference proteome</keyword>
<protein>
    <recommendedName>
        <fullName evidence="5">Protein CHUP1, chloroplastic</fullName>
    </recommendedName>
</protein>
<reference evidence="3" key="1">
    <citation type="submission" date="2020-08" db="EMBL/GenBank/DDBJ databases">
        <title>Plant Genome Project.</title>
        <authorList>
            <person name="Zhang R.-G."/>
        </authorList>
    </citation>
    <scope>NUCLEOTIDE SEQUENCE</scope>
    <source>
        <strain evidence="3">WSP0</strain>
        <tissue evidence="3">Leaf</tissue>
    </source>
</reference>
<feature type="compositionally biased region" description="Polar residues" evidence="2">
    <location>
        <begin position="43"/>
        <end position="52"/>
    </location>
</feature>
<keyword evidence="1" id="KW-0175">Coiled coil</keyword>
<evidence type="ECO:0000256" key="2">
    <source>
        <dbReference type="SAM" id="MobiDB-lite"/>
    </source>
</evidence>
<feature type="compositionally biased region" description="Basic and acidic residues" evidence="2">
    <location>
        <begin position="90"/>
        <end position="116"/>
    </location>
</feature>
<feature type="compositionally biased region" description="Low complexity" evidence="2">
    <location>
        <begin position="8"/>
        <end position="17"/>
    </location>
</feature>
<proteinExistence type="predicted"/>
<evidence type="ECO:0000313" key="4">
    <source>
        <dbReference type="Proteomes" id="UP000823749"/>
    </source>
</evidence>
<dbReference type="GO" id="GO:0072699">
    <property type="term" value="P:protein localization to cortical microtubule cytoskeleton"/>
    <property type="evidence" value="ECO:0007669"/>
    <property type="project" value="TreeGrafter"/>
</dbReference>
<dbReference type="PANTHER" id="PTHR31342">
    <property type="entry name" value="PROTEIN CHUP1, CHLOROPLASTIC"/>
    <property type="match status" value="1"/>
</dbReference>
<evidence type="ECO:0000313" key="3">
    <source>
        <dbReference type="EMBL" id="KAG5563039.1"/>
    </source>
</evidence>